<proteinExistence type="predicted"/>
<evidence type="ECO:0000259" key="1">
    <source>
        <dbReference type="Pfam" id="PF13439"/>
    </source>
</evidence>
<accession>A0A3B0VSM4</accession>
<dbReference type="InterPro" id="IPR050194">
    <property type="entry name" value="Glycosyltransferase_grp1"/>
</dbReference>
<dbReference type="SUPFAM" id="SSF53756">
    <property type="entry name" value="UDP-Glycosyltransferase/glycogen phosphorylase"/>
    <property type="match status" value="1"/>
</dbReference>
<dbReference type="InterPro" id="IPR028098">
    <property type="entry name" value="Glyco_trans_4-like_N"/>
</dbReference>
<dbReference type="PANTHER" id="PTHR45947">
    <property type="entry name" value="SULFOQUINOVOSYL TRANSFERASE SQD2"/>
    <property type="match status" value="1"/>
</dbReference>
<dbReference type="EMBL" id="UOEU01001035">
    <property type="protein sequence ID" value="VAW43133.1"/>
    <property type="molecule type" value="Genomic_DNA"/>
</dbReference>
<organism evidence="2">
    <name type="scientific">hydrothermal vent metagenome</name>
    <dbReference type="NCBI Taxonomy" id="652676"/>
    <lineage>
        <taxon>unclassified sequences</taxon>
        <taxon>metagenomes</taxon>
        <taxon>ecological metagenomes</taxon>
    </lineage>
</organism>
<name>A0A3B0VSM4_9ZZZZ</name>
<dbReference type="GO" id="GO:0016757">
    <property type="term" value="F:glycosyltransferase activity"/>
    <property type="evidence" value="ECO:0007669"/>
    <property type="project" value="TreeGrafter"/>
</dbReference>
<reference evidence="2" key="1">
    <citation type="submission" date="2018-06" db="EMBL/GenBank/DDBJ databases">
        <authorList>
            <person name="Zhirakovskaya E."/>
        </authorList>
    </citation>
    <scope>NUCLEOTIDE SEQUENCE</scope>
</reference>
<dbReference type="PANTHER" id="PTHR45947:SF3">
    <property type="entry name" value="SULFOQUINOVOSYL TRANSFERASE SQD2"/>
    <property type="match status" value="1"/>
</dbReference>
<feature type="domain" description="Glycosyltransferase subfamily 4-like N-terminal" evidence="1">
    <location>
        <begin position="36"/>
        <end position="221"/>
    </location>
</feature>
<sequence>MPLTETAVPLPPNLHVAYVMQNVGVDLAAEVGQMMLIRQTIQGLEQRGHTVDLLNLQGRDVIAYPDLADLTQQRRLPLGMSGKRPFQLIESGLRRLQSALKMPYFAEFDSYRFYQACVRTLPTYQICHEYAGLLSVGAAYASKKTDVPYVLTVDADLLLEADVMGDPIIGVRRKAARWAAQKSYELADQIITVSTPTKENLIQNWGVSAEKISVIPNGVAVSLFNQPVDKAQLRSELGVGEAPIIMFVGGFQKWHGLDKLLEAVAVL</sequence>
<dbReference type="Gene3D" id="3.40.50.2000">
    <property type="entry name" value="Glycogen Phosphorylase B"/>
    <property type="match status" value="1"/>
</dbReference>
<dbReference type="AlphaFoldDB" id="A0A3B0VSM4"/>
<dbReference type="Pfam" id="PF13439">
    <property type="entry name" value="Glyco_transf_4"/>
    <property type="match status" value="1"/>
</dbReference>
<evidence type="ECO:0000313" key="2">
    <source>
        <dbReference type="EMBL" id="VAW43133.1"/>
    </source>
</evidence>
<feature type="non-terminal residue" evidence="2">
    <location>
        <position position="267"/>
    </location>
</feature>
<protein>
    <recommendedName>
        <fullName evidence="1">Glycosyltransferase subfamily 4-like N-terminal domain-containing protein</fullName>
    </recommendedName>
</protein>
<gene>
    <name evidence="2" type="ORF">MNBD_CHLOROFLEXI01-2042</name>
</gene>